<reference evidence="1" key="1">
    <citation type="submission" date="2020-08" db="EMBL/GenBank/DDBJ databases">
        <title>Genomic insights into the carbon and energy metabolism of the first obligate autotrophic acetogenic bacterium Aceticella autotrophica gen. nov., sp. nov.</title>
        <authorList>
            <person name="Toshchakov S.V."/>
            <person name="Elcheninov A.G."/>
            <person name="Kublanov I.V."/>
            <person name="Frolov E.N."/>
            <person name="Lebedinsky A.V."/>
        </authorList>
    </citation>
    <scope>NUCLEOTIDE SEQUENCE</scope>
    <source>
        <strain evidence="1">3443-3Ac</strain>
    </source>
</reference>
<dbReference type="RefSeq" id="WP_284679939.1">
    <property type="nucleotide sequence ID" value="NZ_CP060096.1"/>
</dbReference>
<gene>
    <name evidence="1" type="ORF">ACETAC_10525</name>
</gene>
<dbReference type="Proteomes" id="UP000671913">
    <property type="component" value="Chromosome"/>
</dbReference>
<proteinExistence type="predicted"/>
<dbReference type="Pfam" id="PF10133">
    <property type="entry name" value="CooT"/>
    <property type="match status" value="1"/>
</dbReference>
<sequence length="67" mass="7710">MCEANAYLITPDGEEKIMDYVIEVKPKGEEEILLTDLFGEEKLIKGTIKEIKLLDNKILINRSEKNE</sequence>
<name>A0A975GAG3_9THEO</name>
<accession>A0A975GAG3</accession>
<protein>
    <submittedName>
        <fullName evidence="1">CooT family nickel-binding protein</fullName>
    </submittedName>
</protein>
<dbReference type="AlphaFoldDB" id="A0A975GAG3"/>
<keyword evidence="2" id="KW-1185">Reference proteome</keyword>
<dbReference type="InterPro" id="IPR019300">
    <property type="entry name" value="CooT"/>
</dbReference>
<evidence type="ECO:0000313" key="2">
    <source>
        <dbReference type="Proteomes" id="UP000671913"/>
    </source>
</evidence>
<dbReference type="EMBL" id="CP060096">
    <property type="protein sequence ID" value="QSZ27250.1"/>
    <property type="molecule type" value="Genomic_DNA"/>
</dbReference>
<organism evidence="1 2">
    <name type="scientific">Aceticella autotrophica</name>
    <dbReference type="NCBI Taxonomy" id="2755338"/>
    <lineage>
        <taxon>Bacteria</taxon>
        <taxon>Bacillati</taxon>
        <taxon>Bacillota</taxon>
        <taxon>Clostridia</taxon>
        <taxon>Thermoanaerobacterales</taxon>
        <taxon>Thermoanaerobacteraceae</taxon>
        <taxon>Aceticella</taxon>
    </lineage>
</organism>
<evidence type="ECO:0000313" key="1">
    <source>
        <dbReference type="EMBL" id="QSZ27250.1"/>
    </source>
</evidence>
<dbReference type="KEGG" id="aaut:ACETAC_10525"/>